<dbReference type="InterPro" id="IPR050266">
    <property type="entry name" value="AB_hydrolase_sf"/>
</dbReference>
<dbReference type="Pfam" id="PF00561">
    <property type="entry name" value="Abhydrolase_1"/>
    <property type="match status" value="1"/>
</dbReference>
<dbReference type="InterPro" id="IPR029058">
    <property type="entry name" value="AB_hydrolase_fold"/>
</dbReference>
<dbReference type="PANTHER" id="PTHR43798">
    <property type="entry name" value="MONOACYLGLYCEROL LIPASE"/>
    <property type="match status" value="1"/>
</dbReference>
<keyword evidence="3" id="KW-1185">Reference proteome</keyword>
<accession>A0ABN3QWQ2</accession>
<comment type="caution">
    <text evidence="2">The sequence shown here is derived from an EMBL/GenBank/DDBJ whole genome shotgun (WGS) entry which is preliminary data.</text>
</comment>
<name>A0ABN3QWQ2_9ACTN</name>
<evidence type="ECO:0000259" key="1">
    <source>
        <dbReference type="Pfam" id="PF00561"/>
    </source>
</evidence>
<dbReference type="InterPro" id="IPR000073">
    <property type="entry name" value="AB_hydrolase_1"/>
</dbReference>
<proteinExistence type="predicted"/>
<gene>
    <name evidence="2" type="ORF">GCM10010411_91040</name>
</gene>
<protein>
    <recommendedName>
        <fullName evidence="1">AB hydrolase-1 domain-containing protein</fullName>
    </recommendedName>
</protein>
<evidence type="ECO:0000313" key="2">
    <source>
        <dbReference type="EMBL" id="GAA2637344.1"/>
    </source>
</evidence>
<organism evidence="2 3">
    <name type="scientific">Actinomadura fulvescens</name>
    <dbReference type="NCBI Taxonomy" id="46160"/>
    <lineage>
        <taxon>Bacteria</taxon>
        <taxon>Bacillati</taxon>
        <taxon>Actinomycetota</taxon>
        <taxon>Actinomycetes</taxon>
        <taxon>Streptosporangiales</taxon>
        <taxon>Thermomonosporaceae</taxon>
        <taxon>Actinomadura</taxon>
    </lineage>
</organism>
<reference evidence="2 3" key="1">
    <citation type="journal article" date="2019" name="Int. J. Syst. Evol. Microbiol.">
        <title>The Global Catalogue of Microorganisms (GCM) 10K type strain sequencing project: providing services to taxonomists for standard genome sequencing and annotation.</title>
        <authorList>
            <consortium name="The Broad Institute Genomics Platform"/>
            <consortium name="The Broad Institute Genome Sequencing Center for Infectious Disease"/>
            <person name="Wu L."/>
            <person name="Ma J."/>
        </authorList>
    </citation>
    <scope>NUCLEOTIDE SEQUENCE [LARGE SCALE GENOMIC DNA]</scope>
    <source>
        <strain evidence="2 3">JCM 6833</strain>
    </source>
</reference>
<dbReference type="EMBL" id="BAAATD010000022">
    <property type="protein sequence ID" value="GAA2637344.1"/>
    <property type="molecule type" value="Genomic_DNA"/>
</dbReference>
<dbReference type="Gene3D" id="3.40.50.1820">
    <property type="entry name" value="alpha/beta hydrolase"/>
    <property type="match status" value="1"/>
</dbReference>
<feature type="domain" description="AB hydrolase-1" evidence="1">
    <location>
        <begin position="12"/>
        <end position="63"/>
    </location>
</feature>
<dbReference type="SUPFAM" id="SSF53474">
    <property type="entry name" value="alpha/beta-Hydrolases"/>
    <property type="match status" value="1"/>
</dbReference>
<sequence length="81" mass="9300">MTELDEFDLEPRLSTLNCPTLVLVGRHDPMCPLPNSQRIAEAIPHAQLRVFDHSGHYPYLEEPEAFRTAIDTWTREHFGIG</sequence>
<evidence type="ECO:0000313" key="3">
    <source>
        <dbReference type="Proteomes" id="UP001501509"/>
    </source>
</evidence>
<dbReference type="PANTHER" id="PTHR43798:SF33">
    <property type="entry name" value="HYDROLASE, PUTATIVE (AFU_ORTHOLOGUE AFUA_2G14860)-RELATED"/>
    <property type="match status" value="1"/>
</dbReference>
<dbReference type="Proteomes" id="UP001501509">
    <property type="component" value="Unassembled WGS sequence"/>
</dbReference>